<dbReference type="EMBL" id="JABBNB010000007">
    <property type="protein sequence ID" value="NMO01232.1"/>
    <property type="molecule type" value="Genomic_DNA"/>
</dbReference>
<dbReference type="GO" id="GO:0008395">
    <property type="term" value="F:steroid hydroxylase activity"/>
    <property type="evidence" value="ECO:0007669"/>
    <property type="project" value="TreeGrafter"/>
</dbReference>
<gene>
    <name evidence="9" type="ORF">HH308_08380</name>
</gene>
<dbReference type="GO" id="GO:0005506">
    <property type="term" value="F:iron ion binding"/>
    <property type="evidence" value="ECO:0007669"/>
    <property type="project" value="InterPro"/>
</dbReference>
<evidence type="ECO:0000256" key="3">
    <source>
        <dbReference type="ARBA" id="ARBA00022617"/>
    </source>
</evidence>
<evidence type="ECO:0000256" key="6">
    <source>
        <dbReference type="ARBA" id="ARBA00023004"/>
    </source>
</evidence>
<dbReference type="InterPro" id="IPR001128">
    <property type="entry name" value="Cyt_P450"/>
</dbReference>
<dbReference type="Pfam" id="PF00067">
    <property type="entry name" value="p450"/>
    <property type="match status" value="1"/>
</dbReference>
<proteinExistence type="inferred from homology"/>
<dbReference type="AlphaFoldDB" id="A0A848KSJ1"/>
<dbReference type="PROSITE" id="PS00086">
    <property type="entry name" value="CYTOCHROME_P450"/>
    <property type="match status" value="1"/>
</dbReference>
<dbReference type="PANTHER" id="PTHR46696">
    <property type="entry name" value="P450, PUTATIVE (EUROFUNG)-RELATED"/>
    <property type="match status" value="1"/>
</dbReference>
<evidence type="ECO:0000256" key="8">
    <source>
        <dbReference type="RuleBase" id="RU000461"/>
    </source>
</evidence>
<comment type="caution">
    <text evidence="9">The sequence shown here is derived from an EMBL/GenBank/DDBJ whole genome shotgun (WGS) entry which is preliminary data.</text>
</comment>
<keyword evidence="3 8" id="KW-0349">Heme</keyword>
<evidence type="ECO:0000256" key="5">
    <source>
        <dbReference type="ARBA" id="ARBA00023002"/>
    </source>
</evidence>
<dbReference type="Gene3D" id="1.10.630.10">
    <property type="entry name" value="Cytochrome P450"/>
    <property type="match status" value="1"/>
</dbReference>
<keyword evidence="7 8" id="KW-0503">Monooxygenase</keyword>
<dbReference type="GO" id="GO:0036199">
    <property type="term" value="F:cholest-4-en-3-one 26-monooxygenase activity"/>
    <property type="evidence" value="ECO:0007669"/>
    <property type="project" value="TreeGrafter"/>
</dbReference>
<dbReference type="InterPro" id="IPR036396">
    <property type="entry name" value="Cyt_P450_sf"/>
</dbReference>
<keyword evidence="6 8" id="KW-0408">Iron</keyword>
<dbReference type="Proteomes" id="UP000550729">
    <property type="component" value="Unassembled WGS sequence"/>
</dbReference>
<dbReference type="SUPFAM" id="SSF48264">
    <property type="entry name" value="Cytochrome P450"/>
    <property type="match status" value="1"/>
</dbReference>
<name>A0A848KSJ1_9ACTN</name>
<dbReference type="PANTHER" id="PTHR46696:SF4">
    <property type="entry name" value="BIOTIN BIOSYNTHESIS CYTOCHROME P450"/>
    <property type="match status" value="1"/>
</dbReference>
<evidence type="ECO:0000256" key="4">
    <source>
        <dbReference type="ARBA" id="ARBA00022723"/>
    </source>
</evidence>
<evidence type="ECO:0000256" key="1">
    <source>
        <dbReference type="ARBA" id="ARBA00001971"/>
    </source>
</evidence>
<evidence type="ECO:0000256" key="2">
    <source>
        <dbReference type="ARBA" id="ARBA00010617"/>
    </source>
</evidence>
<keyword evidence="10" id="KW-1185">Reference proteome</keyword>
<sequence length="368" mass="39006">MRFDDAADAWIVGGYHSARSILRDAGWTSDPLASPTYRQAAAAVGLGELPLGRTMLLLDGPAHTRVRDSVRDVFTPSYIAQLRPAVEAIAADVIDGVATGPTFDFMTQVAQPFPIAVIAEWLGLDLPTATTLWREAPTLIRALDAAFDPASLPATASAFTALIAQFLPLAAQRRADPLDDLLSLLATDPALDLDEVVVNAILLAIAGHETTANLLGAAVIRLFDARQGRLIDDLDVDDPRLITELLRLDGPAQSILRVATEPHAIGGHVIASGEVVVVDVAAANRDPSVFDDPETFNPQRPASPPHLSFGFGVHRCIGAALAQLEVVVALDLLRRRGAQIAGPATARDSTRLRGLTSVPMIFTEGATP</sequence>
<accession>A0A848KSJ1</accession>
<comment type="similarity">
    <text evidence="2 8">Belongs to the cytochrome P450 family.</text>
</comment>
<evidence type="ECO:0000313" key="9">
    <source>
        <dbReference type="EMBL" id="NMO01232.1"/>
    </source>
</evidence>
<dbReference type="InterPro" id="IPR002397">
    <property type="entry name" value="Cyt_P450_B"/>
</dbReference>
<dbReference type="InterPro" id="IPR017972">
    <property type="entry name" value="Cyt_P450_CS"/>
</dbReference>
<evidence type="ECO:0000313" key="10">
    <source>
        <dbReference type="Proteomes" id="UP000550729"/>
    </source>
</evidence>
<keyword evidence="4 8" id="KW-0479">Metal-binding</keyword>
<organism evidence="9 10">
    <name type="scientific">Gordonia asplenii</name>
    <dbReference type="NCBI Taxonomy" id="2725283"/>
    <lineage>
        <taxon>Bacteria</taxon>
        <taxon>Bacillati</taxon>
        <taxon>Actinomycetota</taxon>
        <taxon>Actinomycetes</taxon>
        <taxon>Mycobacteriales</taxon>
        <taxon>Gordoniaceae</taxon>
        <taxon>Gordonia</taxon>
    </lineage>
</organism>
<keyword evidence="5 8" id="KW-0560">Oxidoreductase</keyword>
<evidence type="ECO:0000256" key="7">
    <source>
        <dbReference type="ARBA" id="ARBA00023033"/>
    </source>
</evidence>
<dbReference type="GO" id="GO:0020037">
    <property type="term" value="F:heme binding"/>
    <property type="evidence" value="ECO:0007669"/>
    <property type="project" value="InterPro"/>
</dbReference>
<comment type="cofactor">
    <cofactor evidence="1">
        <name>heme</name>
        <dbReference type="ChEBI" id="CHEBI:30413"/>
    </cofactor>
</comment>
<protein>
    <submittedName>
        <fullName evidence="9">Cytochrome P450</fullName>
    </submittedName>
</protein>
<dbReference type="GO" id="GO:0006707">
    <property type="term" value="P:cholesterol catabolic process"/>
    <property type="evidence" value="ECO:0007669"/>
    <property type="project" value="TreeGrafter"/>
</dbReference>
<dbReference type="PRINTS" id="PR00385">
    <property type="entry name" value="P450"/>
</dbReference>
<dbReference type="PRINTS" id="PR00359">
    <property type="entry name" value="BP450"/>
</dbReference>
<reference evidence="9 10" key="1">
    <citation type="submission" date="2020-04" db="EMBL/GenBank/DDBJ databases">
        <title>Gordonia sp. nov. TBRC 11910.</title>
        <authorList>
            <person name="Suriyachadkun C."/>
        </authorList>
    </citation>
    <scope>NUCLEOTIDE SEQUENCE [LARGE SCALE GENOMIC DNA]</scope>
    <source>
        <strain evidence="9 10">TBRC 11910</strain>
    </source>
</reference>